<dbReference type="eggNOG" id="COG3429">
    <property type="taxonomic scope" value="Bacteria"/>
</dbReference>
<dbReference type="AlphaFoldDB" id="D5EM58"/>
<dbReference type="InterPro" id="IPR004555">
    <property type="entry name" value="G6PDH_assembly_OpcA"/>
</dbReference>
<name>D5EM58_CORAD</name>
<evidence type="ECO:0000313" key="3">
    <source>
        <dbReference type="Proteomes" id="UP000000925"/>
    </source>
</evidence>
<dbReference type="RefSeq" id="WP_013043940.1">
    <property type="nucleotide sequence ID" value="NC_014008.1"/>
</dbReference>
<accession>D5EM58</accession>
<dbReference type="PANTHER" id="PTHR38658">
    <property type="entry name" value="OXPP CYCLE PROTEIN OPCA-RELATED"/>
    <property type="match status" value="1"/>
</dbReference>
<dbReference type="KEGG" id="caa:Caka_2201"/>
<evidence type="ECO:0000313" key="2">
    <source>
        <dbReference type="EMBL" id="ADE55218.1"/>
    </source>
</evidence>
<protein>
    <recommendedName>
        <fullName evidence="1">Glucose-6-phosphate dehydrogenase assembly protein OpcA N-terminal domain-containing protein</fullName>
    </recommendedName>
</protein>
<reference evidence="2 3" key="1">
    <citation type="journal article" date="2010" name="Stand. Genomic Sci.">
        <title>Complete genome sequence of Coraliomargarita akajimensis type strain (04OKA010-24).</title>
        <authorList>
            <person name="Mavromatis K."/>
            <person name="Abt B."/>
            <person name="Brambilla E."/>
            <person name="Lapidus A."/>
            <person name="Copeland A."/>
            <person name="Deshpande S."/>
            <person name="Nolan M."/>
            <person name="Lucas S."/>
            <person name="Tice H."/>
            <person name="Cheng J.F."/>
            <person name="Han C."/>
            <person name="Detter J.C."/>
            <person name="Woyke T."/>
            <person name="Goodwin L."/>
            <person name="Pitluck S."/>
            <person name="Held B."/>
            <person name="Brettin T."/>
            <person name="Tapia R."/>
            <person name="Ivanova N."/>
            <person name="Mikhailova N."/>
            <person name="Pati A."/>
            <person name="Liolios K."/>
            <person name="Chen A."/>
            <person name="Palaniappan K."/>
            <person name="Land M."/>
            <person name="Hauser L."/>
            <person name="Chang Y.J."/>
            <person name="Jeffries C.D."/>
            <person name="Rohde M."/>
            <person name="Goker M."/>
            <person name="Bristow J."/>
            <person name="Eisen J.A."/>
            <person name="Markowitz V."/>
            <person name="Hugenholtz P."/>
            <person name="Klenk H.P."/>
            <person name="Kyrpides N.C."/>
        </authorList>
    </citation>
    <scope>NUCLEOTIDE SEQUENCE [LARGE SCALE GENOMIC DNA]</scope>
    <source>
        <strain evidence="3">DSM 45221 / IAM 15411 / JCM 23193 / KCTC 12865</strain>
    </source>
</reference>
<gene>
    <name evidence="2" type="ordered locus">Caka_2201</name>
</gene>
<sequence length="329" mass="37828">MAELIDVLPGLELPVEDVTKRLTTMWESGHSPDSPSEFRALQMNVVLHFGLDVTPEQAQERFDTVVRFAQRYPSRIIVLCPTPVEHSEMTAKLFTQCYIGETHREMCCCEALMLRYKSENFGYLANQVSVWLEADLPTYHWMSGVPSHRVERYFDNLLVGVRRIVFDSSVEPEDLYALDWPEPDRVHDMARARLLPVRQSIGQFLSAYPIQTLCDGLKEIRFRHNSDMRGEASRLVDWVKDCLCDCSACDRETCSALDSKFIVEPCTVDSDSSLIMEWVYEDKRFLTWRKFNDGSRGEIVANLGKGEERIPTRVKPLPSEQALAEALFF</sequence>
<organism evidence="2 3">
    <name type="scientific">Coraliomargarita akajimensis (strain DSM 45221 / IAM 15411 / JCM 23193 / KCTC 12865 / 04OKA010-24)</name>
    <dbReference type="NCBI Taxonomy" id="583355"/>
    <lineage>
        <taxon>Bacteria</taxon>
        <taxon>Pseudomonadati</taxon>
        <taxon>Verrucomicrobiota</taxon>
        <taxon>Opitutia</taxon>
        <taxon>Puniceicoccales</taxon>
        <taxon>Coraliomargaritaceae</taxon>
        <taxon>Coraliomargarita</taxon>
    </lineage>
</organism>
<dbReference type="STRING" id="583355.Caka_2201"/>
<evidence type="ECO:0000259" key="1">
    <source>
        <dbReference type="Pfam" id="PF10128"/>
    </source>
</evidence>
<dbReference type="HOGENOM" id="CLU_833768_0_0_0"/>
<keyword evidence="3" id="KW-1185">Reference proteome</keyword>
<feature type="domain" description="Glucose-6-phosphate dehydrogenase assembly protein OpcA N-terminal" evidence="1">
    <location>
        <begin position="69"/>
        <end position="175"/>
    </location>
</feature>
<dbReference type="Pfam" id="PF10128">
    <property type="entry name" value="OpcA_G6PD_assem"/>
    <property type="match status" value="1"/>
</dbReference>
<dbReference type="Proteomes" id="UP000000925">
    <property type="component" value="Chromosome"/>
</dbReference>
<dbReference type="EMBL" id="CP001998">
    <property type="protein sequence ID" value="ADE55218.1"/>
    <property type="molecule type" value="Genomic_DNA"/>
</dbReference>
<proteinExistence type="predicted"/>
<dbReference type="InterPro" id="IPR046801">
    <property type="entry name" value="OpcA_G6PD_N"/>
</dbReference>
<dbReference type="PANTHER" id="PTHR38658:SF1">
    <property type="entry name" value="OXPP CYCLE PROTEIN OPCA-RELATED"/>
    <property type="match status" value="1"/>
</dbReference>
<dbReference type="OrthoDB" id="187253at2"/>